<dbReference type="GO" id="GO:0005524">
    <property type="term" value="F:ATP binding"/>
    <property type="evidence" value="ECO:0007669"/>
    <property type="project" value="UniProtKB-UniRule"/>
</dbReference>
<protein>
    <recommendedName>
        <fullName evidence="8">ATP synthase epsilon chain</fullName>
    </recommendedName>
    <alternativeName>
        <fullName evidence="8">ATP synthase F1 sector epsilon subunit</fullName>
    </alternativeName>
    <alternativeName>
        <fullName evidence="8">F-ATPase epsilon subunit</fullName>
    </alternativeName>
</protein>
<dbReference type="NCBIfam" id="TIGR01216">
    <property type="entry name" value="ATP_synt_epsi"/>
    <property type="match status" value="1"/>
</dbReference>
<dbReference type="GO" id="GO:0005886">
    <property type="term" value="C:plasma membrane"/>
    <property type="evidence" value="ECO:0007669"/>
    <property type="project" value="UniProtKB-SubCell"/>
</dbReference>
<dbReference type="Gene3D" id="1.20.5.440">
    <property type="entry name" value="ATP synthase delta/epsilon subunit, C-terminal domain"/>
    <property type="match status" value="1"/>
</dbReference>
<comment type="function">
    <text evidence="8">Produces ATP from ADP in the presence of a proton gradient across the membrane.</text>
</comment>
<comment type="subcellular location">
    <subcellularLocation>
        <location evidence="1 8">Cell membrane</location>
        <topology evidence="1 8">Peripheral membrane protein</topology>
    </subcellularLocation>
</comment>
<evidence type="ECO:0000256" key="9">
    <source>
        <dbReference type="RuleBase" id="RU003656"/>
    </source>
</evidence>
<dbReference type="OrthoDB" id="9804110at2"/>
<keyword evidence="3 8" id="KW-0813">Transport</keyword>
<comment type="subunit">
    <text evidence="8 9">F-type ATPases have 2 components, CF(1) - the catalytic core - and CF(0) - the membrane proton channel. CF(1) has five subunits: alpha(3), beta(3), gamma(1), delta(1), epsilon(1). CF(0) has three main subunits: a, b and c.</text>
</comment>
<dbReference type="HAMAP" id="MF_00530">
    <property type="entry name" value="ATP_synth_epsil_bac"/>
    <property type="match status" value="1"/>
</dbReference>
<organism evidence="12 13">
    <name type="scientific">[Clostridium] fimetarium</name>
    <dbReference type="NCBI Taxonomy" id="99656"/>
    <lineage>
        <taxon>Bacteria</taxon>
        <taxon>Bacillati</taxon>
        <taxon>Bacillota</taxon>
        <taxon>Clostridia</taxon>
        <taxon>Lachnospirales</taxon>
        <taxon>Lachnospiraceae</taxon>
    </lineage>
</organism>
<dbReference type="InterPro" id="IPR020547">
    <property type="entry name" value="ATP_synth_F1_esu_C"/>
</dbReference>
<proteinExistence type="inferred from homology"/>
<dbReference type="InterPro" id="IPR001469">
    <property type="entry name" value="ATP_synth_F1_dsu/esu"/>
</dbReference>
<keyword evidence="5 8" id="KW-0472">Membrane</keyword>
<sequence length="137" mass="15374">MYMNTFSLKVIASDKIFFDGRVEVLIIPEVDGEKAILAHHEDIVIAIDIGDLKFRLGDKTWVNAVVGKGFAQVINNRVSVLVDTAERPEDIDAARAKDALERAKEQLRQKQSLQDFHLSQASMARAMSRLKSTSKFD</sequence>
<evidence type="ECO:0000313" key="13">
    <source>
        <dbReference type="Proteomes" id="UP000199701"/>
    </source>
</evidence>
<feature type="domain" description="ATP synthase epsilon subunit C-terminal" evidence="10">
    <location>
        <begin position="89"/>
        <end position="131"/>
    </location>
</feature>
<dbReference type="PANTHER" id="PTHR13822:SF10">
    <property type="entry name" value="ATP SYNTHASE EPSILON CHAIN, CHLOROPLASTIC"/>
    <property type="match status" value="1"/>
</dbReference>
<keyword evidence="13" id="KW-1185">Reference proteome</keyword>
<evidence type="ECO:0000259" key="11">
    <source>
        <dbReference type="Pfam" id="PF02823"/>
    </source>
</evidence>
<accession>A0A1I0R7H7</accession>
<dbReference type="Pfam" id="PF00401">
    <property type="entry name" value="ATP-synt_DE"/>
    <property type="match status" value="1"/>
</dbReference>
<dbReference type="EMBL" id="FOJI01000012">
    <property type="protein sequence ID" value="SEW36659.1"/>
    <property type="molecule type" value="Genomic_DNA"/>
</dbReference>
<keyword evidence="4 8" id="KW-0406">Ion transport</keyword>
<keyword evidence="8" id="KW-1003">Cell membrane</keyword>
<evidence type="ECO:0000256" key="7">
    <source>
        <dbReference type="ARBA" id="ARBA00023310"/>
    </source>
</evidence>
<feature type="domain" description="ATP synthase F1 complex delta/epsilon subunit N-terminal" evidence="11">
    <location>
        <begin position="6"/>
        <end position="85"/>
    </location>
</feature>
<evidence type="ECO:0000256" key="8">
    <source>
        <dbReference type="HAMAP-Rule" id="MF_00530"/>
    </source>
</evidence>
<keyword evidence="7 8" id="KW-0066">ATP synthesis</keyword>
<evidence type="ECO:0000256" key="1">
    <source>
        <dbReference type="ARBA" id="ARBA00004202"/>
    </source>
</evidence>
<evidence type="ECO:0000256" key="6">
    <source>
        <dbReference type="ARBA" id="ARBA00023196"/>
    </source>
</evidence>
<dbReference type="PANTHER" id="PTHR13822">
    <property type="entry name" value="ATP SYNTHASE DELTA/EPSILON CHAIN"/>
    <property type="match status" value="1"/>
</dbReference>
<dbReference type="GO" id="GO:0045259">
    <property type="term" value="C:proton-transporting ATP synthase complex"/>
    <property type="evidence" value="ECO:0007669"/>
    <property type="project" value="UniProtKB-KW"/>
</dbReference>
<comment type="similarity">
    <text evidence="2 8 9">Belongs to the ATPase epsilon chain family.</text>
</comment>
<dbReference type="InterPro" id="IPR036794">
    <property type="entry name" value="ATP_F1_dsu/esu_C_sf"/>
</dbReference>
<dbReference type="Proteomes" id="UP000199701">
    <property type="component" value="Unassembled WGS sequence"/>
</dbReference>
<name>A0A1I0R7H7_9FIRM</name>
<dbReference type="InterPro" id="IPR036771">
    <property type="entry name" value="ATPsynth_dsu/esu_N"/>
</dbReference>
<keyword evidence="6 8" id="KW-0139">CF(1)</keyword>
<dbReference type="Gene3D" id="2.60.15.10">
    <property type="entry name" value="F0F1 ATP synthase delta/epsilon subunit, N-terminal"/>
    <property type="match status" value="1"/>
</dbReference>
<dbReference type="Pfam" id="PF02823">
    <property type="entry name" value="ATP-synt_DE_N"/>
    <property type="match status" value="1"/>
</dbReference>
<dbReference type="CDD" id="cd12152">
    <property type="entry name" value="F1-ATPase_delta"/>
    <property type="match status" value="1"/>
</dbReference>
<gene>
    <name evidence="8" type="primary">atpC</name>
    <name evidence="12" type="ORF">SAMN05421659_112119</name>
</gene>
<reference evidence="12 13" key="1">
    <citation type="submission" date="2016-10" db="EMBL/GenBank/DDBJ databases">
        <authorList>
            <person name="de Groot N.N."/>
        </authorList>
    </citation>
    <scope>NUCLEOTIDE SEQUENCE [LARGE SCALE GENOMIC DNA]</scope>
    <source>
        <strain evidence="12 13">DSM 9179</strain>
    </source>
</reference>
<dbReference type="AlphaFoldDB" id="A0A1I0R7H7"/>
<evidence type="ECO:0000256" key="4">
    <source>
        <dbReference type="ARBA" id="ARBA00023065"/>
    </source>
</evidence>
<dbReference type="SUPFAM" id="SSF46604">
    <property type="entry name" value="Epsilon subunit of F1F0-ATP synthase C-terminal domain"/>
    <property type="match status" value="1"/>
</dbReference>
<evidence type="ECO:0000256" key="2">
    <source>
        <dbReference type="ARBA" id="ARBA00005712"/>
    </source>
</evidence>
<evidence type="ECO:0000313" key="12">
    <source>
        <dbReference type="EMBL" id="SEW36659.1"/>
    </source>
</evidence>
<evidence type="ECO:0000256" key="5">
    <source>
        <dbReference type="ARBA" id="ARBA00023136"/>
    </source>
</evidence>
<dbReference type="GO" id="GO:0046933">
    <property type="term" value="F:proton-transporting ATP synthase activity, rotational mechanism"/>
    <property type="evidence" value="ECO:0007669"/>
    <property type="project" value="UniProtKB-UniRule"/>
</dbReference>
<evidence type="ECO:0000259" key="10">
    <source>
        <dbReference type="Pfam" id="PF00401"/>
    </source>
</evidence>
<dbReference type="InterPro" id="IPR020546">
    <property type="entry name" value="ATP_synth_F1_dsu/esu_N"/>
</dbReference>
<evidence type="ECO:0000256" key="3">
    <source>
        <dbReference type="ARBA" id="ARBA00022448"/>
    </source>
</evidence>
<dbReference type="SUPFAM" id="SSF51344">
    <property type="entry name" value="Epsilon subunit of F1F0-ATP synthase N-terminal domain"/>
    <property type="match status" value="1"/>
</dbReference>
<keyword evidence="8" id="KW-0375">Hydrogen ion transport</keyword>
<dbReference type="STRING" id="99656.SAMN05421659_112119"/>